<dbReference type="SMART" id="SM00355">
    <property type="entry name" value="ZnF_C2H2"/>
    <property type="match status" value="3"/>
</dbReference>
<evidence type="ECO:0000256" key="11">
    <source>
        <dbReference type="SAM" id="MobiDB-lite"/>
    </source>
</evidence>
<keyword evidence="4 9" id="KW-0863">Zinc-finger</keyword>
<comment type="subcellular location">
    <subcellularLocation>
        <location evidence="1">Nucleus</location>
    </subcellularLocation>
</comment>
<dbReference type="GO" id="GO:0000978">
    <property type="term" value="F:RNA polymerase II cis-regulatory region sequence-specific DNA binding"/>
    <property type="evidence" value="ECO:0007669"/>
    <property type="project" value="TreeGrafter"/>
</dbReference>
<dbReference type="GO" id="GO:0005654">
    <property type="term" value="C:nucleoplasm"/>
    <property type="evidence" value="ECO:0007669"/>
    <property type="project" value="TreeGrafter"/>
</dbReference>
<keyword evidence="10" id="KW-0175">Coiled coil</keyword>
<comment type="caution">
    <text evidence="13">The sequence shown here is derived from an EMBL/GenBank/DDBJ whole genome shotgun (WGS) entry which is preliminary data.</text>
</comment>
<feature type="region of interest" description="Disordered" evidence="11">
    <location>
        <begin position="782"/>
        <end position="804"/>
    </location>
</feature>
<feature type="domain" description="C2H2-type" evidence="12">
    <location>
        <begin position="879"/>
        <end position="907"/>
    </location>
</feature>
<dbReference type="InterPro" id="IPR013087">
    <property type="entry name" value="Znf_C2H2_type"/>
</dbReference>
<organism evidence="13 14">
    <name type="scientific">Pristionchus entomophagus</name>
    <dbReference type="NCBI Taxonomy" id="358040"/>
    <lineage>
        <taxon>Eukaryota</taxon>
        <taxon>Metazoa</taxon>
        <taxon>Ecdysozoa</taxon>
        <taxon>Nematoda</taxon>
        <taxon>Chromadorea</taxon>
        <taxon>Rhabditida</taxon>
        <taxon>Rhabditina</taxon>
        <taxon>Diplogasteromorpha</taxon>
        <taxon>Diplogasteroidea</taxon>
        <taxon>Neodiplogasteridae</taxon>
        <taxon>Pristionchus</taxon>
    </lineage>
</organism>
<reference evidence="13" key="1">
    <citation type="submission" date="2023-10" db="EMBL/GenBank/DDBJ databases">
        <title>Genome assembly of Pristionchus species.</title>
        <authorList>
            <person name="Yoshida K."/>
            <person name="Sommer R.J."/>
        </authorList>
    </citation>
    <scope>NUCLEOTIDE SEQUENCE</scope>
    <source>
        <strain evidence="13">RS0144</strain>
    </source>
</reference>
<evidence type="ECO:0000256" key="2">
    <source>
        <dbReference type="ARBA" id="ARBA00022723"/>
    </source>
</evidence>
<evidence type="ECO:0000313" key="13">
    <source>
        <dbReference type="EMBL" id="GMS99811.1"/>
    </source>
</evidence>
<gene>
    <name evidence="13" type="ORF">PENTCL1PPCAC_21986</name>
</gene>
<sequence>KSEYETATNIVHRLHIAQIEAELRMKSTEFEKVEKQMEEATAISNSTSDPEKVEVEHIQMEDQGVILTKLKLILSEMELLKRKLEHEKANWMRELNAREKKFDPYKNIWKVIARNPVLRKLVSVAYGELSERFLKELASMWAEWKHESRARKAEFDRCKMKSQREKNIRITQLVCELRLKLAEMEILKKQAGGGDCKRQKIKMEFSIAQLNGKLEYERKKWKLSSDAKKAEFDGCQLESQREKIILLNQIDCKLKLMLAEIETYKKIEGDVTGLTKKTKNTSEEIEEIKKIEEFLNVIKPKQLVKDIPVETRDIKIGSSTGPFEYYQHFGSLAEKMKSKSKTGTASGLVRPDGKRESDSRSEIINIKKRKIVLKRTQYPVNNLSGGMKDINTTIPRIFVVKKREPDERWNLAESKRHKITKSTDSDNFSLDEIYVIFKSSEDQGRSFQMTLEGQGIYEHYSCVHQAEQRLRQLIPNTSVKNIVITVDAEPSQQHNRVIYLLFNFKCDRLIVDKFNERKLNTPQVNLSTLLGDHIDYTRDVRNDAICPSLSGQDPRESNDRKVKISQVTITTIRTLAVNTRDVRINAICPSLTAQDLFRLGEIMWEGKYKLKSFSVKVDDGMEKSFLKECFGVTIEERLQPPRYKIYRTQDTSVDLWYRENVFCPVYHFEGNLKTTIGSEDFCIERADGGAKPDEDYKKIVWNYRYEDGSRDDDEDSIVDVDDSLMMDDQSTGKFVYGMEKEGELGMSPLELAEIKIRKVIDVATAMMRAIEAEDIDTTMPSIRIEPEGSDSKSTGHLNRRLQPDGAQAFVYDDKTAPERERFQCSSCGYASGYKKSVQTHIRSLHTGERPFKCRHCGKSESSQSNLSRHERSHTQQKPYRCQVCGREYADRKNIEKHMWMEHVKQGQCQCTALPVYTSTFKRNDQQLAPVATKMRCTLHSEEQQGSARIRPLIGL</sequence>
<dbReference type="PROSITE" id="PS50157">
    <property type="entry name" value="ZINC_FINGER_C2H2_2"/>
    <property type="match status" value="3"/>
</dbReference>
<dbReference type="SUPFAM" id="SSF57667">
    <property type="entry name" value="beta-beta-alpha zinc fingers"/>
    <property type="match status" value="2"/>
</dbReference>
<evidence type="ECO:0000259" key="12">
    <source>
        <dbReference type="PROSITE" id="PS50157"/>
    </source>
</evidence>
<keyword evidence="6" id="KW-0805">Transcription regulation</keyword>
<feature type="compositionally biased region" description="Basic and acidic residues" evidence="11">
    <location>
        <begin position="351"/>
        <end position="361"/>
    </location>
</feature>
<dbReference type="PANTHER" id="PTHR24399">
    <property type="entry name" value="ZINC FINGER AND BTB DOMAIN-CONTAINING"/>
    <property type="match status" value="1"/>
</dbReference>
<evidence type="ECO:0000256" key="8">
    <source>
        <dbReference type="ARBA" id="ARBA00023242"/>
    </source>
</evidence>
<proteinExistence type="predicted"/>
<keyword evidence="5" id="KW-0862">Zinc</keyword>
<evidence type="ECO:0000256" key="4">
    <source>
        <dbReference type="ARBA" id="ARBA00022771"/>
    </source>
</evidence>
<evidence type="ECO:0000256" key="5">
    <source>
        <dbReference type="ARBA" id="ARBA00022833"/>
    </source>
</evidence>
<feature type="coiled-coil region" evidence="10">
    <location>
        <begin position="67"/>
        <end position="101"/>
    </location>
</feature>
<feature type="region of interest" description="Disordered" evidence="11">
    <location>
        <begin position="855"/>
        <end position="874"/>
    </location>
</feature>
<dbReference type="EMBL" id="BTSX01000005">
    <property type="protein sequence ID" value="GMS99811.1"/>
    <property type="molecule type" value="Genomic_DNA"/>
</dbReference>
<protein>
    <recommendedName>
        <fullName evidence="12">C2H2-type domain-containing protein</fullName>
    </recommendedName>
</protein>
<dbReference type="PROSITE" id="PS00028">
    <property type="entry name" value="ZINC_FINGER_C2H2_1"/>
    <property type="match status" value="1"/>
</dbReference>
<dbReference type="Proteomes" id="UP001432027">
    <property type="component" value="Unassembled WGS sequence"/>
</dbReference>
<feature type="domain" description="C2H2-type" evidence="12">
    <location>
        <begin position="822"/>
        <end position="850"/>
    </location>
</feature>
<keyword evidence="14" id="KW-1185">Reference proteome</keyword>
<dbReference type="AlphaFoldDB" id="A0AAV5TZ97"/>
<evidence type="ECO:0000256" key="7">
    <source>
        <dbReference type="ARBA" id="ARBA00023163"/>
    </source>
</evidence>
<evidence type="ECO:0000256" key="6">
    <source>
        <dbReference type="ARBA" id="ARBA00023015"/>
    </source>
</evidence>
<keyword evidence="7" id="KW-0804">Transcription</keyword>
<dbReference type="FunFam" id="3.30.160.60:FF:000358">
    <property type="entry name" value="zinc finger protein 24"/>
    <property type="match status" value="1"/>
</dbReference>
<dbReference type="Gene3D" id="3.30.160.60">
    <property type="entry name" value="Classic Zinc Finger"/>
    <property type="match status" value="3"/>
</dbReference>
<name>A0AAV5TZ97_9BILA</name>
<accession>A0AAV5TZ97</accession>
<keyword evidence="2" id="KW-0479">Metal-binding</keyword>
<keyword evidence="8" id="KW-0539">Nucleus</keyword>
<evidence type="ECO:0000256" key="10">
    <source>
        <dbReference type="SAM" id="Coils"/>
    </source>
</evidence>
<dbReference type="GO" id="GO:0008270">
    <property type="term" value="F:zinc ion binding"/>
    <property type="evidence" value="ECO:0007669"/>
    <property type="project" value="UniProtKB-KW"/>
</dbReference>
<dbReference type="InterPro" id="IPR036236">
    <property type="entry name" value="Znf_C2H2_sf"/>
</dbReference>
<dbReference type="GO" id="GO:0001227">
    <property type="term" value="F:DNA-binding transcription repressor activity, RNA polymerase II-specific"/>
    <property type="evidence" value="ECO:0007669"/>
    <property type="project" value="TreeGrafter"/>
</dbReference>
<dbReference type="PANTHER" id="PTHR24399:SF23">
    <property type="entry name" value="C2H2-TYPE DOMAIN-CONTAINING PROTEIN"/>
    <property type="match status" value="1"/>
</dbReference>
<feature type="region of interest" description="Disordered" evidence="11">
    <location>
        <begin position="337"/>
        <end position="361"/>
    </location>
</feature>
<feature type="domain" description="C2H2-type" evidence="12">
    <location>
        <begin position="851"/>
        <end position="878"/>
    </location>
</feature>
<evidence type="ECO:0000256" key="9">
    <source>
        <dbReference type="PROSITE-ProRule" id="PRU00042"/>
    </source>
</evidence>
<dbReference type="Pfam" id="PF00096">
    <property type="entry name" value="zf-C2H2"/>
    <property type="match status" value="1"/>
</dbReference>
<evidence type="ECO:0000313" key="14">
    <source>
        <dbReference type="Proteomes" id="UP001432027"/>
    </source>
</evidence>
<keyword evidence="3" id="KW-0677">Repeat</keyword>
<evidence type="ECO:0000256" key="3">
    <source>
        <dbReference type="ARBA" id="ARBA00022737"/>
    </source>
</evidence>
<evidence type="ECO:0000256" key="1">
    <source>
        <dbReference type="ARBA" id="ARBA00004123"/>
    </source>
</evidence>
<feature type="non-terminal residue" evidence="13">
    <location>
        <position position="1"/>
    </location>
</feature>